<gene>
    <name evidence="1" type="ORF">FDV58_12650</name>
</gene>
<organism evidence="1 2">
    <name type="scientific">Bradyrhizobium elkanii</name>
    <dbReference type="NCBI Taxonomy" id="29448"/>
    <lineage>
        <taxon>Bacteria</taxon>
        <taxon>Pseudomonadati</taxon>
        <taxon>Pseudomonadota</taxon>
        <taxon>Alphaproteobacteria</taxon>
        <taxon>Hyphomicrobiales</taxon>
        <taxon>Nitrobacteraceae</taxon>
        <taxon>Bradyrhizobium</taxon>
    </lineage>
</organism>
<proteinExistence type="predicted"/>
<dbReference type="GO" id="GO:0016740">
    <property type="term" value="F:transferase activity"/>
    <property type="evidence" value="ECO:0007669"/>
    <property type="project" value="UniProtKB-KW"/>
</dbReference>
<reference evidence="1 2" key="1">
    <citation type="submission" date="2019-05" db="EMBL/GenBank/DDBJ databases">
        <title>Draft Genome of Bradyrhizobium elkanii strain SEMIA 938, Used in Commercial Inoculants for Lupinus spp. in Brazil.</title>
        <authorList>
            <person name="Hungria M."/>
            <person name="Delamuta J.R.M."/>
            <person name="Ribeiro R.A."/>
            <person name="Nogueira M.A."/>
        </authorList>
    </citation>
    <scope>NUCLEOTIDE SEQUENCE [LARGE SCALE GENOMIC DNA]</scope>
    <source>
        <strain evidence="1 2">Semia 938</strain>
    </source>
</reference>
<dbReference type="RefSeq" id="WP_137478541.1">
    <property type="nucleotide sequence ID" value="NZ_SZZP01000007.1"/>
</dbReference>
<sequence>MARFVLANDGPILRTFVSAGNFAMYDRLRAASRLVLPVTVRRWLLTVWSIARSPDRNTLILYQLRALSRKLARLVFIPPAGTAVSKAILDAAIWLSPRFGAMRLRLGRVRTLWGVTPILTLPLKAKADRALGFRSTSLVYVTYIITSQFDINLRRPYAFACSFGLGLAFQRLVLAWALLRYDVFHFFADRGLLDSTTRLQINFEELAALRRAGKRVYVYAYGADVRTRQATLALGRWNFCVDCTEPPKYCTCHDADAQRYVSELDKTVTALVSLGDMLTYMPTARHINYWPLDLDPARASGPGTSSGSLRIAHAPNHTHFKGSTYLEQVIEKLRAQGHQIEYFKIQGVRNSQVLSLFAESDVVADQFIGGAYGYTALEGMALGKPVLSFVRSKALVDAPDECPIINTTPDELEQVLLWMMDNRSRLRLIGEQGRRYVERWHTVSAVATRLGQLYEDTAEFPAPVLSRIRKMRAQEEARRNSIPVATGWQHPFQVSRQCGAEQLGATGAFDT</sequence>
<evidence type="ECO:0000313" key="1">
    <source>
        <dbReference type="EMBL" id="TKV80996.1"/>
    </source>
</evidence>
<name>A0A4U6S8F6_BRAEL</name>
<protein>
    <submittedName>
        <fullName evidence="1">Glycosyltransferase family 4 protein</fullName>
    </submittedName>
</protein>
<dbReference type="EMBL" id="SZZP01000007">
    <property type="protein sequence ID" value="TKV80996.1"/>
    <property type="molecule type" value="Genomic_DNA"/>
</dbReference>
<dbReference type="Gene3D" id="3.40.50.2000">
    <property type="entry name" value="Glycogen Phosphorylase B"/>
    <property type="match status" value="1"/>
</dbReference>
<accession>A0A4U6S8F6</accession>
<dbReference type="SUPFAM" id="SSF53756">
    <property type="entry name" value="UDP-Glycosyltransferase/glycogen phosphorylase"/>
    <property type="match status" value="1"/>
</dbReference>
<dbReference type="Proteomes" id="UP000305095">
    <property type="component" value="Unassembled WGS sequence"/>
</dbReference>
<keyword evidence="1" id="KW-0808">Transferase</keyword>
<evidence type="ECO:0000313" key="2">
    <source>
        <dbReference type="Proteomes" id="UP000305095"/>
    </source>
</evidence>
<dbReference type="AlphaFoldDB" id="A0A4U6S8F6"/>
<comment type="caution">
    <text evidence="1">The sequence shown here is derived from an EMBL/GenBank/DDBJ whole genome shotgun (WGS) entry which is preliminary data.</text>
</comment>